<gene>
    <name evidence="10" type="primary">glpG</name>
    <name evidence="10" type="ORF">LF1_43380</name>
</gene>
<evidence type="ECO:0000256" key="4">
    <source>
        <dbReference type="ARBA" id="ARBA00022801"/>
    </source>
</evidence>
<sequence>MRRIGTLDTSDQARKLLGYLQSESIDAMIDPVDDSLNRDSNQGDSKDGSQKNSALQNPGLQNSGPQNSGPWNLWVRDEVDVDEAKSAYKDFLESPESPKFDVPLADLPSRSNPGLARARQADRRQEKDRVKSARRRAASRDLNQLDMPVGDVARQQSIPVVIGIIIISVVMSLSTNFSKPRANRLGTETLEQKIYRATSFVDRDLYRSEGGDSFASVRKGEVWRFVTPMFLHGDEFHLAFNMLWIFFLGSVIEKLHGSLFFAVLVTLTQLGGMALQVGLPAEDWVPQSLHGSPFVVGASGAVYGLFGFLLVRPWVDGDYPINLVPINVVLMFVMLFAGILEFVPNVANGAHLGGLIAGLVLGAIPFFGKLAASKRSSHSFSGD</sequence>
<feature type="transmembrane region" description="Helical" evidence="8">
    <location>
        <begin position="259"/>
        <end position="279"/>
    </location>
</feature>
<dbReference type="EMBL" id="VRLW01000001">
    <property type="protein sequence ID" value="KAA1261778.1"/>
    <property type="molecule type" value="Genomic_DNA"/>
</dbReference>
<dbReference type="OrthoDB" id="9813074at2"/>
<evidence type="ECO:0000256" key="6">
    <source>
        <dbReference type="ARBA" id="ARBA00023136"/>
    </source>
</evidence>
<feature type="region of interest" description="Disordered" evidence="7">
    <location>
        <begin position="30"/>
        <end position="72"/>
    </location>
</feature>
<keyword evidence="11" id="KW-1185">Reference proteome</keyword>
<evidence type="ECO:0000256" key="1">
    <source>
        <dbReference type="ARBA" id="ARBA00004141"/>
    </source>
</evidence>
<dbReference type="Pfam" id="PF01694">
    <property type="entry name" value="Rhomboid"/>
    <property type="match status" value="1"/>
</dbReference>
<dbReference type="GO" id="GO:0004252">
    <property type="term" value="F:serine-type endopeptidase activity"/>
    <property type="evidence" value="ECO:0007669"/>
    <property type="project" value="InterPro"/>
</dbReference>
<comment type="caution">
    <text evidence="10">The sequence shown here is derived from an EMBL/GenBank/DDBJ whole genome shotgun (WGS) entry which is preliminary data.</text>
</comment>
<keyword evidence="10" id="KW-0645">Protease</keyword>
<evidence type="ECO:0000256" key="7">
    <source>
        <dbReference type="SAM" id="MobiDB-lite"/>
    </source>
</evidence>
<dbReference type="GO" id="GO:0006508">
    <property type="term" value="P:proteolysis"/>
    <property type="evidence" value="ECO:0007669"/>
    <property type="project" value="UniProtKB-KW"/>
</dbReference>
<feature type="domain" description="Peptidase S54 rhomboid" evidence="9">
    <location>
        <begin position="220"/>
        <end position="364"/>
    </location>
</feature>
<feature type="transmembrane region" description="Helical" evidence="8">
    <location>
        <begin position="291"/>
        <end position="311"/>
    </location>
</feature>
<dbReference type="Gene3D" id="1.20.1540.10">
    <property type="entry name" value="Rhomboid-like"/>
    <property type="match status" value="1"/>
</dbReference>
<dbReference type="InterPro" id="IPR035952">
    <property type="entry name" value="Rhomboid-like_sf"/>
</dbReference>
<dbReference type="PANTHER" id="PTHR43731:SF14">
    <property type="entry name" value="PRESENILIN-ASSOCIATED RHOMBOID-LIKE PROTEIN, MITOCHONDRIAL"/>
    <property type="match status" value="1"/>
</dbReference>
<evidence type="ECO:0000256" key="8">
    <source>
        <dbReference type="SAM" id="Phobius"/>
    </source>
</evidence>
<keyword evidence="3 8" id="KW-0812">Transmembrane</keyword>
<feature type="transmembrane region" description="Helical" evidence="8">
    <location>
        <begin position="349"/>
        <end position="368"/>
    </location>
</feature>
<evidence type="ECO:0000313" key="11">
    <source>
        <dbReference type="Proteomes" id="UP000322699"/>
    </source>
</evidence>
<dbReference type="RefSeq" id="WP_068259415.1">
    <property type="nucleotide sequence ID" value="NZ_LWSK01000010.1"/>
</dbReference>
<protein>
    <submittedName>
        <fullName evidence="10">Rhomboid protease GlpG</fullName>
        <ecNumber evidence="10">3.4.21.105</ecNumber>
    </submittedName>
</protein>
<feature type="transmembrane region" description="Helical" evidence="8">
    <location>
        <begin position="157"/>
        <end position="177"/>
    </location>
</feature>
<evidence type="ECO:0000256" key="2">
    <source>
        <dbReference type="ARBA" id="ARBA00009045"/>
    </source>
</evidence>
<dbReference type="InterPro" id="IPR050925">
    <property type="entry name" value="Rhomboid_protease_S54"/>
</dbReference>
<dbReference type="InterPro" id="IPR022764">
    <property type="entry name" value="Peptidase_S54_rhomboid_dom"/>
</dbReference>
<dbReference type="PANTHER" id="PTHR43731">
    <property type="entry name" value="RHOMBOID PROTEASE"/>
    <property type="match status" value="1"/>
</dbReference>
<feature type="transmembrane region" description="Helical" evidence="8">
    <location>
        <begin position="236"/>
        <end position="252"/>
    </location>
</feature>
<dbReference type="Proteomes" id="UP000322699">
    <property type="component" value="Unassembled WGS sequence"/>
</dbReference>
<feature type="compositionally biased region" description="Basic and acidic residues" evidence="7">
    <location>
        <begin position="119"/>
        <end position="131"/>
    </location>
</feature>
<feature type="region of interest" description="Disordered" evidence="7">
    <location>
        <begin position="99"/>
        <end position="139"/>
    </location>
</feature>
<dbReference type="EC" id="3.4.21.105" evidence="10"/>
<feature type="compositionally biased region" description="Polar residues" evidence="7">
    <location>
        <begin position="50"/>
        <end position="70"/>
    </location>
</feature>
<feature type="transmembrane region" description="Helical" evidence="8">
    <location>
        <begin position="323"/>
        <end position="343"/>
    </location>
</feature>
<name>A0A5B1CL33_9BACT</name>
<comment type="subcellular location">
    <subcellularLocation>
        <location evidence="1">Membrane</location>
        <topology evidence="1">Multi-pass membrane protein</topology>
    </subcellularLocation>
</comment>
<keyword evidence="6 8" id="KW-0472">Membrane</keyword>
<dbReference type="AlphaFoldDB" id="A0A5B1CL33"/>
<proteinExistence type="inferred from homology"/>
<evidence type="ECO:0000256" key="5">
    <source>
        <dbReference type="ARBA" id="ARBA00022989"/>
    </source>
</evidence>
<dbReference type="GO" id="GO:0016020">
    <property type="term" value="C:membrane"/>
    <property type="evidence" value="ECO:0007669"/>
    <property type="project" value="UniProtKB-SubCell"/>
</dbReference>
<dbReference type="SUPFAM" id="SSF144091">
    <property type="entry name" value="Rhomboid-like"/>
    <property type="match status" value="1"/>
</dbReference>
<evidence type="ECO:0000313" key="10">
    <source>
        <dbReference type="EMBL" id="KAA1261778.1"/>
    </source>
</evidence>
<reference evidence="10 11" key="1">
    <citation type="submission" date="2019-08" db="EMBL/GenBank/DDBJ databases">
        <title>Deep-cultivation of Planctomycetes and their phenomic and genomic characterization uncovers novel biology.</title>
        <authorList>
            <person name="Wiegand S."/>
            <person name="Jogler M."/>
            <person name="Boedeker C."/>
            <person name="Pinto D."/>
            <person name="Vollmers J."/>
            <person name="Rivas-Marin E."/>
            <person name="Kohn T."/>
            <person name="Peeters S.H."/>
            <person name="Heuer A."/>
            <person name="Rast P."/>
            <person name="Oberbeckmann S."/>
            <person name="Bunk B."/>
            <person name="Jeske O."/>
            <person name="Meyerdierks A."/>
            <person name="Storesund J.E."/>
            <person name="Kallscheuer N."/>
            <person name="Luecker S."/>
            <person name="Lage O.M."/>
            <person name="Pohl T."/>
            <person name="Merkel B.J."/>
            <person name="Hornburger P."/>
            <person name="Mueller R.-W."/>
            <person name="Bruemmer F."/>
            <person name="Labrenz M."/>
            <person name="Spormann A.M."/>
            <person name="Op Den Camp H."/>
            <person name="Overmann J."/>
            <person name="Amann R."/>
            <person name="Jetten M.S.M."/>
            <person name="Mascher T."/>
            <person name="Medema M.H."/>
            <person name="Devos D.P."/>
            <person name="Kaster A.-K."/>
            <person name="Ovreas L."/>
            <person name="Rohde M."/>
            <person name="Galperin M.Y."/>
            <person name="Jogler C."/>
        </authorList>
    </citation>
    <scope>NUCLEOTIDE SEQUENCE [LARGE SCALE GENOMIC DNA]</scope>
    <source>
        <strain evidence="10 11">LF1</strain>
    </source>
</reference>
<keyword evidence="4 10" id="KW-0378">Hydrolase</keyword>
<organism evidence="10 11">
    <name type="scientific">Rubripirellula obstinata</name>
    <dbReference type="NCBI Taxonomy" id="406547"/>
    <lineage>
        <taxon>Bacteria</taxon>
        <taxon>Pseudomonadati</taxon>
        <taxon>Planctomycetota</taxon>
        <taxon>Planctomycetia</taxon>
        <taxon>Pirellulales</taxon>
        <taxon>Pirellulaceae</taxon>
        <taxon>Rubripirellula</taxon>
    </lineage>
</organism>
<evidence type="ECO:0000259" key="9">
    <source>
        <dbReference type="Pfam" id="PF01694"/>
    </source>
</evidence>
<evidence type="ECO:0000256" key="3">
    <source>
        <dbReference type="ARBA" id="ARBA00022692"/>
    </source>
</evidence>
<keyword evidence="5 8" id="KW-1133">Transmembrane helix</keyword>
<accession>A0A5B1CL33</accession>
<comment type="similarity">
    <text evidence="2">Belongs to the peptidase S54 family.</text>
</comment>